<comment type="similarity">
    <text evidence="2">Belongs to the AzlC family.</text>
</comment>
<keyword evidence="4" id="KW-1003">Cell membrane</keyword>
<dbReference type="RefSeq" id="WP_188354518.1">
    <property type="nucleotide sequence ID" value="NZ_BMDH01000001.1"/>
</dbReference>
<evidence type="ECO:0000313" key="9">
    <source>
        <dbReference type="EMBL" id="GGI12942.1"/>
    </source>
</evidence>
<dbReference type="Pfam" id="PF03591">
    <property type="entry name" value="AzlC"/>
    <property type="match status" value="1"/>
</dbReference>
<dbReference type="AlphaFoldDB" id="A0A8J3AEL4"/>
<comment type="subcellular location">
    <subcellularLocation>
        <location evidence="1">Cell membrane</location>
        <topology evidence="1">Multi-pass membrane protein</topology>
    </subcellularLocation>
</comment>
<dbReference type="PANTHER" id="PTHR34979">
    <property type="entry name" value="INNER MEMBRANE PROTEIN YGAZ"/>
    <property type="match status" value="1"/>
</dbReference>
<dbReference type="Proteomes" id="UP000619536">
    <property type="component" value="Unassembled WGS sequence"/>
</dbReference>
<keyword evidence="5 8" id="KW-0812">Transmembrane</keyword>
<feature type="transmembrane region" description="Helical" evidence="8">
    <location>
        <begin position="47"/>
        <end position="71"/>
    </location>
</feature>
<dbReference type="PANTHER" id="PTHR34979:SF1">
    <property type="entry name" value="INNER MEMBRANE PROTEIN YGAZ"/>
    <property type="match status" value="1"/>
</dbReference>
<dbReference type="GO" id="GO:0005886">
    <property type="term" value="C:plasma membrane"/>
    <property type="evidence" value="ECO:0007669"/>
    <property type="project" value="UniProtKB-SubCell"/>
</dbReference>
<keyword evidence="3" id="KW-0813">Transport</keyword>
<reference evidence="9" key="2">
    <citation type="submission" date="2020-09" db="EMBL/GenBank/DDBJ databases">
        <authorList>
            <person name="Sun Q."/>
            <person name="Sedlacek I."/>
        </authorList>
    </citation>
    <scope>NUCLEOTIDE SEQUENCE</scope>
    <source>
        <strain evidence="9">CCM 8606</strain>
    </source>
</reference>
<evidence type="ECO:0000256" key="1">
    <source>
        <dbReference type="ARBA" id="ARBA00004651"/>
    </source>
</evidence>
<name>A0A8J3AEL4_9BIFI</name>
<evidence type="ECO:0000256" key="3">
    <source>
        <dbReference type="ARBA" id="ARBA00022448"/>
    </source>
</evidence>
<feature type="transmembrane region" description="Helical" evidence="8">
    <location>
        <begin position="12"/>
        <end position="35"/>
    </location>
</feature>
<dbReference type="PROSITE" id="PS51257">
    <property type="entry name" value="PROKAR_LIPOPROTEIN"/>
    <property type="match status" value="1"/>
</dbReference>
<accession>A0A8J3AEL4</accession>
<evidence type="ECO:0000256" key="7">
    <source>
        <dbReference type="ARBA" id="ARBA00023136"/>
    </source>
</evidence>
<evidence type="ECO:0000256" key="4">
    <source>
        <dbReference type="ARBA" id="ARBA00022475"/>
    </source>
</evidence>
<organism evidence="9 10">
    <name type="scientific">Galliscardovia ingluviei</name>
    <dbReference type="NCBI Taxonomy" id="1769422"/>
    <lineage>
        <taxon>Bacteria</taxon>
        <taxon>Bacillati</taxon>
        <taxon>Actinomycetota</taxon>
        <taxon>Actinomycetes</taxon>
        <taxon>Bifidobacteriales</taxon>
        <taxon>Bifidobacteriaceae</taxon>
        <taxon>Galliscardovia</taxon>
    </lineage>
</organism>
<protein>
    <recommendedName>
        <fullName evidence="11">Branched-chain amino acid transporter AzlC</fullName>
    </recommendedName>
</protein>
<evidence type="ECO:0000313" key="10">
    <source>
        <dbReference type="Proteomes" id="UP000619536"/>
    </source>
</evidence>
<dbReference type="EMBL" id="BMDH01000001">
    <property type="protein sequence ID" value="GGI12942.1"/>
    <property type="molecule type" value="Genomic_DNA"/>
</dbReference>
<keyword evidence="6 8" id="KW-1133">Transmembrane helix</keyword>
<proteinExistence type="inferred from homology"/>
<evidence type="ECO:0000256" key="2">
    <source>
        <dbReference type="ARBA" id="ARBA00010735"/>
    </source>
</evidence>
<sequence>MRLFDKARHPWLAAFRAAFPLTAPVGLGFLFLGCSYGMLMGVHGFSVLYPLCMSALIFAGSMEFVTVSLLLSPFDPIAAFTLAIMVNARHMFYGIAMLPRFAETGWIKPLLIYGLCDETFALHVSTVAPQGIDEKKFMLATTLLNQAYWVSSSTLGGLIGARLPQHTEGLQFVLTALFVVIAMDQWRAQAVAGRTGIILGLVVTTVCLVIFGSAQFMIPALLGIVLLCLALRSRLEQA</sequence>
<dbReference type="InterPro" id="IPR011606">
    <property type="entry name" value="Brnchd-chn_aa_trnsp_permease"/>
</dbReference>
<evidence type="ECO:0000256" key="5">
    <source>
        <dbReference type="ARBA" id="ARBA00022692"/>
    </source>
</evidence>
<dbReference type="GO" id="GO:1903785">
    <property type="term" value="P:L-valine transmembrane transport"/>
    <property type="evidence" value="ECO:0007669"/>
    <property type="project" value="TreeGrafter"/>
</dbReference>
<feature type="transmembrane region" description="Helical" evidence="8">
    <location>
        <begin position="77"/>
        <end position="98"/>
    </location>
</feature>
<comment type="caution">
    <text evidence="9">The sequence shown here is derived from an EMBL/GenBank/DDBJ whole genome shotgun (WGS) entry which is preliminary data.</text>
</comment>
<keyword evidence="7 8" id="KW-0472">Membrane</keyword>
<gene>
    <name evidence="9" type="ORF">GCM10007377_03480</name>
</gene>
<keyword evidence="10" id="KW-1185">Reference proteome</keyword>
<evidence type="ECO:0000256" key="6">
    <source>
        <dbReference type="ARBA" id="ARBA00022989"/>
    </source>
</evidence>
<evidence type="ECO:0000256" key="8">
    <source>
        <dbReference type="SAM" id="Phobius"/>
    </source>
</evidence>
<feature type="transmembrane region" description="Helical" evidence="8">
    <location>
        <begin position="198"/>
        <end position="231"/>
    </location>
</feature>
<evidence type="ECO:0008006" key="11">
    <source>
        <dbReference type="Google" id="ProtNLM"/>
    </source>
</evidence>
<reference evidence="9" key="1">
    <citation type="journal article" date="2014" name="Int. J. Syst. Evol. Microbiol.">
        <title>Complete genome sequence of Corynebacterium casei LMG S-19264T (=DSM 44701T), isolated from a smear-ripened cheese.</title>
        <authorList>
            <consortium name="US DOE Joint Genome Institute (JGI-PGF)"/>
            <person name="Walter F."/>
            <person name="Albersmeier A."/>
            <person name="Kalinowski J."/>
            <person name="Ruckert C."/>
        </authorList>
    </citation>
    <scope>NUCLEOTIDE SEQUENCE</scope>
    <source>
        <strain evidence="9">CCM 8606</strain>
    </source>
</reference>